<protein>
    <submittedName>
        <fullName evidence="2">DNA polymerase alpha subunit B</fullName>
    </submittedName>
</protein>
<dbReference type="Proteomes" id="UP000887576">
    <property type="component" value="Unplaced"/>
</dbReference>
<evidence type="ECO:0000313" key="1">
    <source>
        <dbReference type="Proteomes" id="UP000887576"/>
    </source>
</evidence>
<evidence type="ECO:0000313" key="2">
    <source>
        <dbReference type="WBParaSite" id="JU765_v2.g13287.t1"/>
    </source>
</evidence>
<proteinExistence type="predicted"/>
<dbReference type="WBParaSite" id="JU765_v2.g13287.t1">
    <property type="protein sequence ID" value="JU765_v2.g13287.t1"/>
    <property type="gene ID" value="JU765_v2.g13287"/>
</dbReference>
<reference evidence="2" key="1">
    <citation type="submission" date="2022-11" db="UniProtKB">
        <authorList>
            <consortium name="WormBaseParasite"/>
        </authorList>
    </citation>
    <scope>IDENTIFICATION</scope>
</reference>
<accession>A0AC34Q5Z8</accession>
<organism evidence="1 2">
    <name type="scientific">Panagrolaimus sp. JU765</name>
    <dbReference type="NCBI Taxonomy" id="591449"/>
    <lineage>
        <taxon>Eukaryota</taxon>
        <taxon>Metazoa</taxon>
        <taxon>Ecdysozoa</taxon>
        <taxon>Nematoda</taxon>
        <taxon>Chromadorea</taxon>
        <taxon>Rhabditida</taxon>
        <taxon>Tylenchina</taxon>
        <taxon>Panagrolaimomorpha</taxon>
        <taxon>Panagrolaimoidea</taxon>
        <taxon>Panagrolaimidae</taxon>
        <taxon>Panagrolaimus</taxon>
    </lineage>
</organism>
<name>A0AC34Q5Z8_9BILA</name>
<sequence length="482" mass="53358">MDFEDVVADLETFGLTIPDETTFAVLRYAIENEQWDPSTTIDELISEATNSKITKIDNNFISQFIKKLQEVENQKPVTKITHSSKFVDLPKPKIEPVKIESSDYLKGIVSSEGQLEVKLTPVTGFPEELSVVPLVPGLTVGGEVVIDQEMMNDVEEIYISGRIYALPEVHGTCKAMILSPYYGKKMVDLSAVNDAFIFNEQMVQIEGVYEAGVVKAKKIVTDATPPLAPVDTTHFFANNQAMFFACGPFNDESDIYPTRLNQLFFNAKERKARLVVLFGPVLTFTKSVWKKEATISGALENFFETLSFLTKDFDGTVVVVPGAGDDICIPCCGFPSTPYECLFEMPKVHLLPNPCVFKFSGLTIALINHDALMTLAKSRLITQPEISANRLQAFLTDMLSNGLILPSQAGKEELVNCKFNEMPHIIVSTSKLPRFATKCCESFYVNLKHSKGNPGVCFVGSELKTNDMASGCLKISAEFLDK</sequence>